<evidence type="ECO:0000313" key="2">
    <source>
        <dbReference type="WBParaSite" id="SSTP_0000289200.1"/>
    </source>
</evidence>
<dbReference type="SUPFAM" id="SSF56672">
    <property type="entry name" value="DNA/RNA polymerases"/>
    <property type="match status" value="1"/>
</dbReference>
<accession>A0A0K0E077</accession>
<dbReference type="PANTHER" id="PTHR33064">
    <property type="entry name" value="POL PROTEIN"/>
    <property type="match status" value="1"/>
</dbReference>
<dbReference type="PANTHER" id="PTHR33064:SF37">
    <property type="entry name" value="RIBONUCLEASE H"/>
    <property type="match status" value="1"/>
</dbReference>
<dbReference type="InterPro" id="IPR043128">
    <property type="entry name" value="Rev_trsase/Diguanyl_cyclase"/>
</dbReference>
<dbReference type="Gene3D" id="3.30.70.270">
    <property type="match status" value="1"/>
</dbReference>
<dbReference type="PROSITE" id="PS50878">
    <property type="entry name" value="RT_POL"/>
    <property type="match status" value="1"/>
</dbReference>
<dbReference type="InterPro" id="IPR051320">
    <property type="entry name" value="Viral_Replic_Matur_Polypro"/>
</dbReference>
<dbReference type="CDD" id="cd01647">
    <property type="entry name" value="RT_LTR"/>
    <property type="match status" value="1"/>
</dbReference>
<name>A0A0K0E077_STRER</name>
<feature type="domain" description="Reverse transcriptase" evidence="1">
    <location>
        <begin position="116"/>
        <end position="276"/>
    </location>
</feature>
<dbReference type="WBParaSite" id="SSTP_0000289200.1">
    <property type="protein sequence ID" value="SSTP_0000289200.1"/>
    <property type="gene ID" value="SSTP_0000289200"/>
</dbReference>
<dbReference type="Pfam" id="PF00078">
    <property type="entry name" value="RVT_1"/>
    <property type="match status" value="1"/>
</dbReference>
<protein>
    <submittedName>
        <fullName evidence="2">Reverse transcriptase domain-containing protein</fullName>
    </submittedName>
</protein>
<dbReference type="AlphaFoldDB" id="A0A0K0E077"/>
<dbReference type="InterPro" id="IPR000477">
    <property type="entry name" value="RT_dom"/>
</dbReference>
<dbReference type="STRING" id="6248.A0A0K0E077"/>
<organism evidence="2">
    <name type="scientific">Strongyloides stercoralis</name>
    <name type="common">Threadworm</name>
    <dbReference type="NCBI Taxonomy" id="6248"/>
    <lineage>
        <taxon>Eukaryota</taxon>
        <taxon>Metazoa</taxon>
        <taxon>Ecdysozoa</taxon>
        <taxon>Nematoda</taxon>
        <taxon>Chromadorea</taxon>
        <taxon>Rhabditida</taxon>
        <taxon>Tylenchina</taxon>
        <taxon>Panagrolaimomorpha</taxon>
        <taxon>Strongyloidoidea</taxon>
        <taxon>Strongyloididae</taxon>
        <taxon>Strongyloides</taxon>
    </lineage>
</organism>
<evidence type="ECO:0000259" key="1">
    <source>
        <dbReference type="PROSITE" id="PS50878"/>
    </source>
</evidence>
<proteinExistence type="predicted"/>
<sequence>MRITNNGYESDEADIIDRLPPYPNSSTKTNLTKRDLLMLAQIDNSKLTNDEIRRLHEIIWTYKSCFYKYSGTSGLYKNPEKLELITIPHNIPKPMRTPRYTPEKEREIEVQINNMLKNNMIEPSRTPYLSRINLVKKKDNNWRFVVDFRAINKLIQPQSHHILRIDSILDKASGKQFYTSLDLKNGFHQLLLDKSSRYLTDFPTHMGIFQYKKIPMGLVGSPDFFNYVMETVFGNNNNFAYFDDILLTDNTIHDHMSNIPPQILVYGSQYRGGETC</sequence>
<dbReference type="Gene3D" id="3.10.10.10">
    <property type="entry name" value="HIV Type 1 Reverse Transcriptase, subunit A, domain 1"/>
    <property type="match status" value="1"/>
</dbReference>
<reference evidence="2" key="1">
    <citation type="submission" date="2015-08" db="UniProtKB">
        <authorList>
            <consortium name="WormBaseParasite"/>
        </authorList>
    </citation>
    <scope>IDENTIFICATION</scope>
</reference>
<dbReference type="InterPro" id="IPR043502">
    <property type="entry name" value="DNA/RNA_pol_sf"/>
</dbReference>